<proteinExistence type="predicted"/>
<evidence type="ECO:0000313" key="1">
    <source>
        <dbReference type="EMBL" id="CAD8124574.1"/>
    </source>
</evidence>
<organism evidence="1 2">
    <name type="scientific">Paramecium sonneborni</name>
    <dbReference type="NCBI Taxonomy" id="65129"/>
    <lineage>
        <taxon>Eukaryota</taxon>
        <taxon>Sar</taxon>
        <taxon>Alveolata</taxon>
        <taxon>Ciliophora</taxon>
        <taxon>Intramacronucleata</taxon>
        <taxon>Oligohymenophorea</taxon>
        <taxon>Peniculida</taxon>
        <taxon>Parameciidae</taxon>
        <taxon>Paramecium</taxon>
    </lineage>
</organism>
<sequence length="188" mass="22975">MNQQVYYFIRIKIRRKVNSQIVINQDVLIDQKLLIEITPLQTQLQNKIIKHNKMLLRKNLLRTKKKFWIFKHYFLEFVETLIYQMQQKKVIQVNTNFNIILILNNLKKMLEQQIIELLILTQRNIIIAKKIYNKDSVLKIFNFQYNNRQHRGFREIYYQLIKHQAQNSLIQIQKLQCQDGTSVYQNDH</sequence>
<reference evidence="1" key="1">
    <citation type="submission" date="2021-01" db="EMBL/GenBank/DDBJ databases">
        <authorList>
            <consortium name="Genoscope - CEA"/>
            <person name="William W."/>
        </authorList>
    </citation>
    <scope>NUCLEOTIDE SEQUENCE</scope>
</reference>
<dbReference type="Proteomes" id="UP000692954">
    <property type="component" value="Unassembled WGS sequence"/>
</dbReference>
<comment type="caution">
    <text evidence="1">The sequence shown here is derived from an EMBL/GenBank/DDBJ whole genome shotgun (WGS) entry which is preliminary data.</text>
</comment>
<dbReference type="EMBL" id="CAJJDN010000152">
    <property type="protein sequence ID" value="CAD8124574.1"/>
    <property type="molecule type" value="Genomic_DNA"/>
</dbReference>
<keyword evidence="2" id="KW-1185">Reference proteome</keyword>
<name>A0A8S1RB61_9CILI</name>
<protein>
    <submittedName>
        <fullName evidence="1">Uncharacterized protein</fullName>
    </submittedName>
</protein>
<gene>
    <name evidence="1" type="ORF">PSON_ATCC_30995.1.T1520039</name>
</gene>
<accession>A0A8S1RB61</accession>
<evidence type="ECO:0000313" key="2">
    <source>
        <dbReference type="Proteomes" id="UP000692954"/>
    </source>
</evidence>
<dbReference type="AlphaFoldDB" id="A0A8S1RB61"/>